<evidence type="ECO:0000313" key="3">
    <source>
        <dbReference type="Proteomes" id="UP000176834"/>
    </source>
</evidence>
<gene>
    <name evidence="2" type="ORF">A3B86_01325</name>
</gene>
<dbReference type="InterPro" id="IPR024047">
    <property type="entry name" value="MM3350-like_sf"/>
</dbReference>
<feature type="domain" description="Plasmid pRiA4b Orf3-like" evidence="1">
    <location>
        <begin position="13"/>
        <end position="133"/>
    </location>
</feature>
<dbReference type="Pfam" id="PF07929">
    <property type="entry name" value="PRiA4_ORF3"/>
    <property type="match status" value="1"/>
</dbReference>
<dbReference type="Gene3D" id="3.10.290.30">
    <property type="entry name" value="MM3350-like"/>
    <property type="match status" value="1"/>
</dbReference>
<accession>A0A1F8F2L7</accession>
<organism evidence="2 3">
    <name type="scientific">Candidatus Yanofskybacteria bacterium RIFCSPHIGHO2_02_FULL_38_22b</name>
    <dbReference type="NCBI Taxonomy" id="1802673"/>
    <lineage>
        <taxon>Bacteria</taxon>
        <taxon>Candidatus Yanofskyibacteriota</taxon>
    </lineage>
</organism>
<sequence>MKIYIFKTHLFYDKKVIREIEVLENSSLYKLAEAIVGAYDFDFDHAFGFFSDISEYPFRSKEKYELFADMDDIEPTGAKSVKKTDTTELWRNPHDKWLFLFDYGDTWLFVVELIRFSEKETKKKYPRVVKKVGLSPEQYPEVDEDEIPVA</sequence>
<name>A0A1F8F2L7_9BACT</name>
<evidence type="ECO:0000259" key="1">
    <source>
        <dbReference type="Pfam" id="PF07929"/>
    </source>
</evidence>
<reference evidence="2 3" key="1">
    <citation type="journal article" date="2016" name="Nat. Commun.">
        <title>Thousands of microbial genomes shed light on interconnected biogeochemical processes in an aquifer system.</title>
        <authorList>
            <person name="Anantharaman K."/>
            <person name="Brown C.T."/>
            <person name="Hug L.A."/>
            <person name="Sharon I."/>
            <person name="Castelle C.J."/>
            <person name="Probst A.J."/>
            <person name="Thomas B.C."/>
            <person name="Singh A."/>
            <person name="Wilkins M.J."/>
            <person name="Karaoz U."/>
            <person name="Brodie E.L."/>
            <person name="Williams K.H."/>
            <person name="Hubbard S.S."/>
            <person name="Banfield J.F."/>
        </authorList>
    </citation>
    <scope>NUCLEOTIDE SEQUENCE [LARGE SCALE GENOMIC DNA]</scope>
</reference>
<dbReference type="InterPro" id="IPR012912">
    <property type="entry name" value="Plasmid_pRiA4b_Orf3-like"/>
</dbReference>
<protein>
    <recommendedName>
        <fullName evidence="1">Plasmid pRiA4b Orf3-like domain-containing protein</fullName>
    </recommendedName>
</protein>
<dbReference type="EMBL" id="MGJN01000007">
    <property type="protein sequence ID" value="OGN07374.1"/>
    <property type="molecule type" value="Genomic_DNA"/>
</dbReference>
<evidence type="ECO:0000313" key="2">
    <source>
        <dbReference type="EMBL" id="OGN07374.1"/>
    </source>
</evidence>
<comment type="caution">
    <text evidence="2">The sequence shown here is derived from an EMBL/GenBank/DDBJ whole genome shotgun (WGS) entry which is preliminary data.</text>
</comment>
<proteinExistence type="predicted"/>
<dbReference type="AlphaFoldDB" id="A0A1F8F2L7"/>
<dbReference type="Proteomes" id="UP000176834">
    <property type="component" value="Unassembled WGS sequence"/>
</dbReference>
<dbReference type="SUPFAM" id="SSF159941">
    <property type="entry name" value="MM3350-like"/>
    <property type="match status" value="1"/>
</dbReference>